<evidence type="ECO:0000313" key="2">
    <source>
        <dbReference type="EMBL" id="CAB4020104.1"/>
    </source>
</evidence>
<proteinExistence type="predicted"/>
<name>A0A7D9J2T0_PARCT</name>
<sequence>METLHRLLTAESVRNKHRMAVEPLVELTSKKLLDYLMSMKDAFITMSLLPYRYRISESNKRGLYEHPFAICVAGTGKLVFLNWNSKTKSSNLVQLRLHSPADSTVLQRNLETNGLSLCYMNVVALFCGQKEILFVDIEGTTKVTPTQFKTKASAIAFFQQHIDSDCNAGSTLKVLQAKIQNYLEKKRTVHKKLGSIGIVILNEERRFTCLCQGNGDMIVTASNHERAFYLIATTFDGVGILGTATLMTTYLTGWLDVTGMALSGDNLAICADGKIYVHVPSQKATRLIVVGPNMLPISNKATSVAWVAGGLLYCEDHCLKLYYSGEVTVVSGAAGKGDKDGLSSQSKLCQPVGICVEFDRNIYVADSGSGSVKLVNRPLKGIVDFLSNLRALLVAFNVHSKKASTSVSPTIGEAINMVKETLEYVQSCSMKSKELQSLKENSTTDGPEGTVSNKCLKSLELLKRSIESLDANVKDLSTKPGFELKLNLESLLTLHVENQHAVTHFKRDTFTMYEYALIFGCSIEEAVKRVSKWAAHYYTHPKSYYKLPTSGAVSLPRIRIPKPLPQILSRNEEAQMRLWAKRHGKCVRQRNVRQDNTKDRAGTLPINLYECETTLNPLNLKELKDLSTEHSKSSESSEDSDSEVSCSGWDPQLSGDHQLQQRDQEDSFSIDDDDDDDGGNDSEDGDAIVDASLESLETLIRPSRFGRSRRFTGRMAAFLQSGM</sequence>
<feature type="compositionally biased region" description="Basic and acidic residues" evidence="1">
    <location>
        <begin position="626"/>
        <end position="635"/>
    </location>
</feature>
<dbReference type="SUPFAM" id="SSF63825">
    <property type="entry name" value="YWTD domain"/>
    <property type="match status" value="1"/>
</dbReference>
<evidence type="ECO:0000313" key="3">
    <source>
        <dbReference type="Proteomes" id="UP001152795"/>
    </source>
</evidence>
<feature type="compositionally biased region" description="Acidic residues" evidence="1">
    <location>
        <begin position="666"/>
        <end position="687"/>
    </location>
</feature>
<dbReference type="Gene3D" id="2.120.10.30">
    <property type="entry name" value="TolB, C-terminal domain"/>
    <property type="match status" value="1"/>
</dbReference>
<dbReference type="Proteomes" id="UP001152795">
    <property type="component" value="Unassembled WGS sequence"/>
</dbReference>
<protein>
    <submittedName>
        <fullName evidence="2">Uncharacterized protein</fullName>
    </submittedName>
</protein>
<keyword evidence="3" id="KW-1185">Reference proteome</keyword>
<comment type="caution">
    <text evidence="2">The sequence shown here is derived from an EMBL/GenBank/DDBJ whole genome shotgun (WGS) entry which is preliminary data.</text>
</comment>
<dbReference type="AlphaFoldDB" id="A0A7D9J2T0"/>
<accession>A0A7D9J2T0</accession>
<feature type="region of interest" description="Disordered" evidence="1">
    <location>
        <begin position="626"/>
        <end position="690"/>
    </location>
</feature>
<dbReference type="EMBL" id="CACRXK020010785">
    <property type="protein sequence ID" value="CAB4020104.1"/>
    <property type="molecule type" value="Genomic_DNA"/>
</dbReference>
<organism evidence="2 3">
    <name type="scientific">Paramuricea clavata</name>
    <name type="common">Red gorgonian</name>
    <name type="synonym">Violescent sea-whip</name>
    <dbReference type="NCBI Taxonomy" id="317549"/>
    <lineage>
        <taxon>Eukaryota</taxon>
        <taxon>Metazoa</taxon>
        <taxon>Cnidaria</taxon>
        <taxon>Anthozoa</taxon>
        <taxon>Octocorallia</taxon>
        <taxon>Malacalcyonacea</taxon>
        <taxon>Plexauridae</taxon>
        <taxon>Paramuricea</taxon>
    </lineage>
</organism>
<gene>
    <name evidence="2" type="ORF">PACLA_8A082626</name>
</gene>
<dbReference type="OrthoDB" id="5988049at2759"/>
<reference evidence="2" key="1">
    <citation type="submission" date="2020-04" db="EMBL/GenBank/DDBJ databases">
        <authorList>
            <person name="Alioto T."/>
            <person name="Alioto T."/>
            <person name="Gomez Garrido J."/>
        </authorList>
    </citation>
    <scope>NUCLEOTIDE SEQUENCE</scope>
    <source>
        <strain evidence="2">A484AB</strain>
    </source>
</reference>
<dbReference type="InterPro" id="IPR011042">
    <property type="entry name" value="6-blade_b-propeller_TolB-like"/>
</dbReference>
<evidence type="ECO:0000256" key="1">
    <source>
        <dbReference type="SAM" id="MobiDB-lite"/>
    </source>
</evidence>